<dbReference type="PANTHER" id="PTHR46438:SF2">
    <property type="entry name" value="ALPHA_BETA-HYDROLASES SUPERFAMILY PROTEIN"/>
    <property type="match status" value="1"/>
</dbReference>
<protein>
    <recommendedName>
        <fullName evidence="1">AB hydrolase-1 domain-containing protein</fullName>
    </recommendedName>
</protein>
<dbReference type="FunFam" id="3.40.50.1820:FF:000150">
    <property type="entry name" value="Alpha/beta fold hydrolase"/>
    <property type="match status" value="1"/>
</dbReference>
<dbReference type="PRINTS" id="PR00111">
    <property type="entry name" value="ABHYDROLASE"/>
</dbReference>
<dbReference type="Proteomes" id="UP000001514">
    <property type="component" value="Unassembled WGS sequence"/>
</dbReference>
<proteinExistence type="predicted"/>
<accession>D8T828</accession>
<evidence type="ECO:0000259" key="1">
    <source>
        <dbReference type="Pfam" id="PF12697"/>
    </source>
</evidence>
<organism evidence="3">
    <name type="scientific">Selaginella moellendorffii</name>
    <name type="common">Spikemoss</name>
    <dbReference type="NCBI Taxonomy" id="88036"/>
    <lineage>
        <taxon>Eukaryota</taxon>
        <taxon>Viridiplantae</taxon>
        <taxon>Streptophyta</taxon>
        <taxon>Embryophyta</taxon>
        <taxon>Tracheophyta</taxon>
        <taxon>Lycopodiopsida</taxon>
        <taxon>Selaginellales</taxon>
        <taxon>Selaginellaceae</taxon>
        <taxon>Selaginella</taxon>
    </lineage>
</organism>
<dbReference type="Pfam" id="PF12697">
    <property type="entry name" value="Abhydrolase_6"/>
    <property type="match status" value="1"/>
</dbReference>
<dbReference type="InParanoid" id="D8T828"/>
<dbReference type="eggNOG" id="KOG1454">
    <property type="taxonomic scope" value="Eukaryota"/>
</dbReference>
<dbReference type="Gramene" id="EFJ07141">
    <property type="protein sequence ID" value="EFJ07141"/>
    <property type="gene ID" value="SELMODRAFT_272228"/>
</dbReference>
<evidence type="ECO:0000313" key="3">
    <source>
        <dbReference type="Proteomes" id="UP000001514"/>
    </source>
</evidence>
<gene>
    <name evidence="2" type="ORF">SELMODRAFT_272228</name>
</gene>
<dbReference type="Gene3D" id="3.40.50.1820">
    <property type="entry name" value="alpha/beta hydrolase"/>
    <property type="match status" value="1"/>
</dbReference>
<reference evidence="2 3" key="1">
    <citation type="journal article" date="2011" name="Science">
        <title>The Selaginella genome identifies genetic changes associated with the evolution of vascular plants.</title>
        <authorList>
            <person name="Banks J.A."/>
            <person name="Nishiyama T."/>
            <person name="Hasebe M."/>
            <person name="Bowman J.L."/>
            <person name="Gribskov M."/>
            <person name="dePamphilis C."/>
            <person name="Albert V.A."/>
            <person name="Aono N."/>
            <person name="Aoyama T."/>
            <person name="Ambrose B.A."/>
            <person name="Ashton N.W."/>
            <person name="Axtell M.J."/>
            <person name="Barker E."/>
            <person name="Barker M.S."/>
            <person name="Bennetzen J.L."/>
            <person name="Bonawitz N.D."/>
            <person name="Chapple C."/>
            <person name="Cheng C."/>
            <person name="Correa L.G."/>
            <person name="Dacre M."/>
            <person name="DeBarry J."/>
            <person name="Dreyer I."/>
            <person name="Elias M."/>
            <person name="Engstrom E.M."/>
            <person name="Estelle M."/>
            <person name="Feng L."/>
            <person name="Finet C."/>
            <person name="Floyd S.K."/>
            <person name="Frommer W.B."/>
            <person name="Fujita T."/>
            <person name="Gramzow L."/>
            <person name="Gutensohn M."/>
            <person name="Harholt J."/>
            <person name="Hattori M."/>
            <person name="Heyl A."/>
            <person name="Hirai T."/>
            <person name="Hiwatashi Y."/>
            <person name="Ishikawa M."/>
            <person name="Iwata M."/>
            <person name="Karol K.G."/>
            <person name="Koehler B."/>
            <person name="Kolukisaoglu U."/>
            <person name="Kubo M."/>
            <person name="Kurata T."/>
            <person name="Lalonde S."/>
            <person name="Li K."/>
            <person name="Li Y."/>
            <person name="Litt A."/>
            <person name="Lyons E."/>
            <person name="Manning G."/>
            <person name="Maruyama T."/>
            <person name="Michael T.P."/>
            <person name="Mikami K."/>
            <person name="Miyazaki S."/>
            <person name="Morinaga S."/>
            <person name="Murata T."/>
            <person name="Mueller-Roeber B."/>
            <person name="Nelson D.R."/>
            <person name="Obara M."/>
            <person name="Oguri Y."/>
            <person name="Olmstead R.G."/>
            <person name="Onodera N."/>
            <person name="Petersen B.L."/>
            <person name="Pils B."/>
            <person name="Prigge M."/>
            <person name="Rensing S.A."/>
            <person name="Riano-Pachon D.M."/>
            <person name="Roberts A.W."/>
            <person name="Sato Y."/>
            <person name="Scheller H.V."/>
            <person name="Schulz B."/>
            <person name="Schulz C."/>
            <person name="Shakirov E.V."/>
            <person name="Shibagaki N."/>
            <person name="Shinohara N."/>
            <person name="Shippen D.E."/>
            <person name="Soerensen I."/>
            <person name="Sotooka R."/>
            <person name="Sugimoto N."/>
            <person name="Sugita M."/>
            <person name="Sumikawa N."/>
            <person name="Tanurdzic M."/>
            <person name="Theissen G."/>
            <person name="Ulvskov P."/>
            <person name="Wakazuki S."/>
            <person name="Weng J.K."/>
            <person name="Willats W.W."/>
            <person name="Wipf D."/>
            <person name="Wolf P.G."/>
            <person name="Yang L."/>
            <person name="Zimmer A.D."/>
            <person name="Zhu Q."/>
            <person name="Mitros T."/>
            <person name="Hellsten U."/>
            <person name="Loque D."/>
            <person name="Otillar R."/>
            <person name="Salamov A."/>
            <person name="Schmutz J."/>
            <person name="Shapiro H."/>
            <person name="Lindquist E."/>
            <person name="Lucas S."/>
            <person name="Rokhsar D."/>
            <person name="Grigoriev I.V."/>
        </authorList>
    </citation>
    <scope>NUCLEOTIDE SEQUENCE [LARGE SCALE GENOMIC DNA]</scope>
</reference>
<sequence length="373" mass="41979">MALSSPPPAAARVIRPGGNLLQGARWRSSIDRPLLQGGITRRIFIDLPLVAAGLLLCRAAYADTMAPHYRGLERLPFKKEGYNFWKWKTHRIHYVVEGQGAPVLLVHGFGASAFHWRYNIPELAKYFKVYAMDLLGFGLSDKALVEYDPFLWREQVAAFAREVVQEPVVLVGNSIGGFTVLHTASVYPELVSGVVLLNSSGQFESELKEKKAKPVVEETALRRLINPIQEWGRRWLVFLTFWQAKQPSRIRSVLQNVYKDNENVDDYLVESIVLPTKDPNAAEVYYRMMSSFMLRPSTLTMDSLLSNLSCPLLLLWGVLDPWVGPGKAEKIRAFYKDTTVVTLEAGHCPHDEAPGEVNKALVEWISAKVSNRA</sequence>
<dbReference type="STRING" id="88036.D8T828"/>
<dbReference type="InterPro" id="IPR000073">
    <property type="entry name" value="AB_hydrolase_1"/>
</dbReference>
<keyword evidence="3" id="KW-1185">Reference proteome</keyword>
<dbReference type="HOGENOM" id="CLU_020336_13_4_1"/>
<dbReference type="SUPFAM" id="SSF53474">
    <property type="entry name" value="alpha/beta-Hydrolases"/>
    <property type="match status" value="1"/>
</dbReference>
<dbReference type="OrthoDB" id="408373at2759"/>
<dbReference type="PANTHER" id="PTHR46438">
    <property type="entry name" value="ALPHA/BETA-HYDROLASES SUPERFAMILY PROTEIN"/>
    <property type="match status" value="1"/>
</dbReference>
<feature type="domain" description="AB hydrolase-1" evidence="1">
    <location>
        <begin position="103"/>
        <end position="359"/>
    </location>
</feature>
<evidence type="ECO:0000313" key="2">
    <source>
        <dbReference type="EMBL" id="EFJ07141.1"/>
    </source>
</evidence>
<name>D8T828_SELML</name>
<dbReference type="AlphaFoldDB" id="D8T828"/>
<dbReference type="OMA" id="YTKQPAR"/>
<dbReference type="EMBL" id="GL377688">
    <property type="protein sequence ID" value="EFJ07141.1"/>
    <property type="molecule type" value="Genomic_DNA"/>
</dbReference>
<dbReference type="FunCoup" id="D8T828">
    <property type="interactions" value="650"/>
</dbReference>
<dbReference type="KEGG" id="smo:SELMODRAFT_272228"/>
<dbReference type="InterPro" id="IPR029058">
    <property type="entry name" value="AB_hydrolase_fold"/>
</dbReference>